<organism evidence="2 3">
    <name type="scientific">Flavihumibacter solisilvae</name>
    <dbReference type="NCBI Taxonomy" id="1349421"/>
    <lineage>
        <taxon>Bacteria</taxon>
        <taxon>Pseudomonadati</taxon>
        <taxon>Bacteroidota</taxon>
        <taxon>Chitinophagia</taxon>
        <taxon>Chitinophagales</taxon>
        <taxon>Chitinophagaceae</taxon>
        <taxon>Flavihumibacter</taxon>
    </lineage>
</organism>
<reference evidence="2 3" key="1">
    <citation type="submission" date="2014-11" db="EMBL/GenBank/DDBJ databases">
        <title>Genome sequence of Flavihumibacter solisilvae 3-3.</title>
        <authorList>
            <person name="Zhou G."/>
            <person name="Li M."/>
            <person name="Wang G."/>
        </authorList>
    </citation>
    <scope>NUCLEOTIDE SEQUENCE [LARGE SCALE GENOMIC DNA]</scope>
    <source>
        <strain evidence="2 3">3-3</strain>
    </source>
</reference>
<dbReference type="STRING" id="1349421.OI18_03625"/>
<evidence type="ECO:0000259" key="1">
    <source>
        <dbReference type="Pfam" id="PF00149"/>
    </source>
</evidence>
<protein>
    <submittedName>
        <fullName evidence="2">Membrane protein</fullName>
    </submittedName>
</protein>
<dbReference type="AlphaFoldDB" id="A0A0C1IZD4"/>
<proteinExistence type="predicted"/>
<dbReference type="Gene3D" id="3.60.21.10">
    <property type="match status" value="1"/>
</dbReference>
<dbReference type="InterPro" id="IPR004843">
    <property type="entry name" value="Calcineurin-like_PHP"/>
</dbReference>
<dbReference type="EMBL" id="JSVC01000004">
    <property type="protein sequence ID" value="KIC95869.1"/>
    <property type="molecule type" value="Genomic_DNA"/>
</dbReference>
<dbReference type="Proteomes" id="UP000031408">
    <property type="component" value="Unassembled WGS sequence"/>
</dbReference>
<sequence length="264" mass="29640">MAGCAGSRSSSGTFFFIQMSDTQFGMFNADKSFEKETAHFEQAVAAANKLKPAFVIVTGDLVNKPFDSAQVMEYKRIAAKLNPGIKLYNVPGNHDIGNIPSAEDIASYNKMFGPDYYTFSQDHMLGIVLNSMLLHSPQKAMQKASAQEAWLQSVLENTQNEKWQHIVIFLHHPFYLEQPGEANGYFNIPLDTRKKYLELFQKYSIRYVFAGHYHRNAYGQPGSLLMVTTGPVGKPLGKDSSGFRIVKVTPQAISHQYYPLDSLH</sequence>
<gene>
    <name evidence="2" type="ORF">OI18_03625</name>
</gene>
<dbReference type="PANTHER" id="PTHR43143:SF1">
    <property type="entry name" value="SERINE_THREONINE-PROTEIN PHOSPHATASE CPPED1"/>
    <property type="match status" value="1"/>
</dbReference>
<evidence type="ECO:0000313" key="2">
    <source>
        <dbReference type="EMBL" id="KIC95869.1"/>
    </source>
</evidence>
<name>A0A0C1IZD4_9BACT</name>
<feature type="domain" description="Calcineurin-like phosphoesterase" evidence="1">
    <location>
        <begin position="17"/>
        <end position="215"/>
    </location>
</feature>
<accession>A0A0C1IZD4</accession>
<evidence type="ECO:0000313" key="3">
    <source>
        <dbReference type="Proteomes" id="UP000031408"/>
    </source>
</evidence>
<dbReference type="InterPro" id="IPR029052">
    <property type="entry name" value="Metallo-depent_PP-like"/>
</dbReference>
<keyword evidence="3" id="KW-1185">Reference proteome</keyword>
<dbReference type="SUPFAM" id="SSF56300">
    <property type="entry name" value="Metallo-dependent phosphatases"/>
    <property type="match status" value="1"/>
</dbReference>
<comment type="caution">
    <text evidence="2">The sequence shown here is derived from an EMBL/GenBank/DDBJ whole genome shotgun (WGS) entry which is preliminary data.</text>
</comment>
<dbReference type="InterPro" id="IPR051918">
    <property type="entry name" value="STPP_CPPED1"/>
</dbReference>
<dbReference type="GO" id="GO:0016787">
    <property type="term" value="F:hydrolase activity"/>
    <property type="evidence" value="ECO:0007669"/>
    <property type="project" value="InterPro"/>
</dbReference>
<dbReference type="PANTHER" id="PTHR43143">
    <property type="entry name" value="METALLOPHOSPHOESTERASE, CALCINEURIN SUPERFAMILY"/>
    <property type="match status" value="1"/>
</dbReference>
<dbReference type="Pfam" id="PF00149">
    <property type="entry name" value="Metallophos"/>
    <property type="match status" value="1"/>
</dbReference>